<keyword evidence="2" id="KW-1185">Reference proteome</keyword>
<name>A0A368JHS5_9BACT</name>
<accession>A0A368JHS5</accession>
<reference evidence="1 2" key="1">
    <citation type="submission" date="2018-07" db="EMBL/GenBank/DDBJ databases">
        <title>Genome analysis of Larkinella rosea.</title>
        <authorList>
            <person name="Zhou Z."/>
            <person name="Wang G."/>
        </authorList>
    </citation>
    <scope>NUCLEOTIDE SEQUENCE [LARGE SCALE GENOMIC DNA]</scope>
    <source>
        <strain evidence="2">zzj9</strain>
    </source>
</reference>
<sequence>MKNTLLPTLFLFVFLTSCLTDPSVEPDRITVCPPPAVILSRDSIAAGSYLGLTINDEAEKAYAGLQTLRQTAGVTFLNVVSNNTSDLAQLRERLPLYQYILLDQNQGTDSGVQITIEANQVKSIYLNSGRQLSQWPANLQAASSIRLGDATGSLYAKLVKIRAVRAYANKFERISLLTKNLAAAYDPAMRQSPQWYFTYNPGAGLMDEVQVHFKDGKISYISTIRYKMD</sequence>
<dbReference type="OrthoDB" id="795899at2"/>
<organism evidence="1 2">
    <name type="scientific">Larkinella punicea</name>
    <dbReference type="NCBI Taxonomy" id="2315727"/>
    <lineage>
        <taxon>Bacteria</taxon>
        <taxon>Pseudomonadati</taxon>
        <taxon>Bacteroidota</taxon>
        <taxon>Cytophagia</taxon>
        <taxon>Cytophagales</taxon>
        <taxon>Spirosomataceae</taxon>
        <taxon>Larkinella</taxon>
    </lineage>
</organism>
<dbReference type="AlphaFoldDB" id="A0A368JHS5"/>
<dbReference type="RefSeq" id="WP_114408819.1">
    <property type="nucleotide sequence ID" value="NZ_QOWE01000024.1"/>
</dbReference>
<dbReference type="EMBL" id="QOWE01000024">
    <property type="protein sequence ID" value="RCR66825.1"/>
    <property type="molecule type" value="Genomic_DNA"/>
</dbReference>
<dbReference type="PROSITE" id="PS51257">
    <property type="entry name" value="PROKAR_LIPOPROTEIN"/>
    <property type="match status" value="1"/>
</dbReference>
<comment type="caution">
    <text evidence="1">The sequence shown here is derived from an EMBL/GenBank/DDBJ whole genome shotgun (WGS) entry which is preliminary data.</text>
</comment>
<evidence type="ECO:0000313" key="2">
    <source>
        <dbReference type="Proteomes" id="UP000253383"/>
    </source>
</evidence>
<protein>
    <submittedName>
        <fullName evidence="1">Uncharacterized protein</fullName>
    </submittedName>
</protein>
<dbReference type="Proteomes" id="UP000253383">
    <property type="component" value="Unassembled WGS sequence"/>
</dbReference>
<proteinExistence type="predicted"/>
<gene>
    <name evidence="1" type="ORF">DUE52_25065</name>
</gene>
<evidence type="ECO:0000313" key="1">
    <source>
        <dbReference type="EMBL" id="RCR66825.1"/>
    </source>
</evidence>